<protein>
    <submittedName>
        <fullName evidence="2">Uncharacterized protein</fullName>
    </submittedName>
</protein>
<feature type="transmembrane region" description="Helical" evidence="1">
    <location>
        <begin position="6"/>
        <end position="24"/>
    </location>
</feature>
<gene>
    <name evidence="2" type="ORF">SAMN05444362_11627</name>
</gene>
<evidence type="ECO:0000313" key="2">
    <source>
        <dbReference type="EMBL" id="SHG13790.1"/>
    </source>
</evidence>
<keyword evidence="1" id="KW-0812">Transmembrane</keyword>
<dbReference type="AlphaFoldDB" id="A0A1M5HCV4"/>
<evidence type="ECO:0000313" key="3">
    <source>
        <dbReference type="Proteomes" id="UP000184480"/>
    </source>
</evidence>
<dbReference type="Proteomes" id="UP000184480">
    <property type="component" value="Unassembled WGS sequence"/>
</dbReference>
<proteinExistence type="predicted"/>
<dbReference type="EMBL" id="FQUC01000016">
    <property type="protein sequence ID" value="SHG13790.1"/>
    <property type="molecule type" value="Genomic_DNA"/>
</dbReference>
<reference evidence="3" key="1">
    <citation type="submission" date="2016-11" db="EMBL/GenBank/DDBJ databases">
        <authorList>
            <person name="Varghese N."/>
            <person name="Submissions S."/>
        </authorList>
    </citation>
    <scope>NUCLEOTIDE SEQUENCE [LARGE SCALE GENOMIC DNA]</scope>
    <source>
        <strain evidence="3">DSM 27370</strain>
    </source>
</reference>
<evidence type="ECO:0000256" key="1">
    <source>
        <dbReference type="SAM" id="Phobius"/>
    </source>
</evidence>
<feature type="transmembrane region" description="Helical" evidence="1">
    <location>
        <begin position="121"/>
        <end position="143"/>
    </location>
</feature>
<sequence>MIIIKILQILVFGSWIAFILYSYFRWRKKLVEVAEKNNLTVTFECKKCQTIHRYPYSEFLKIIRKVRNEKTIRSGNRIYRQREYKYECSQCQSKQWQKQIDINPFFQEKSKAGFSSITYKFAGNIFGYSILVVVLMALLSNFID</sequence>
<keyword evidence="1" id="KW-0472">Membrane</keyword>
<accession>A0A1M5HCV4</accession>
<keyword evidence="1" id="KW-1133">Transmembrane helix</keyword>
<dbReference type="STRING" id="1346286.SAMN05444362_11627"/>
<keyword evidence="3" id="KW-1185">Reference proteome</keyword>
<name>A0A1M5HCV4_9BACT</name>
<dbReference type="RefSeq" id="WP_062182929.1">
    <property type="nucleotide sequence ID" value="NZ_BBXL01000019.1"/>
</dbReference>
<organism evidence="2 3">
    <name type="scientific">Dysgonomonas macrotermitis</name>
    <dbReference type="NCBI Taxonomy" id="1346286"/>
    <lineage>
        <taxon>Bacteria</taxon>
        <taxon>Pseudomonadati</taxon>
        <taxon>Bacteroidota</taxon>
        <taxon>Bacteroidia</taxon>
        <taxon>Bacteroidales</taxon>
        <taxon>Dysgonomonadaceae</taxon>
        <taxon>Dysgonomonas</taxon>
    </lineage>
</organism>